<feature type="transmembrane region" description="Helical" evidence="12">
    <location>
        <begin position="117"/>
        <end position="142"/>
    </location>
</feature>
<keyword evidence="4" id="KW-1003">Cell membrane</keyword>
<keyword evidence="6 12" id="KW-1133">Transmembrane helix</keyword>
<feature type="transmembrane region" description="Helical" evidence="12">
    <location>
        <begin position="271"/>
        <end position="296"/>
    </location>
</feature>
<evidence type="ECO:0000256" key="10">
    <source>
        <dbReference type="ARBA" id="ARBA00023201"/>
    </source>
</evidence>
<dbReference type="RefSeq" id="WP_302036211.1">
    <property type="nucleotide sequence ID" value="NZ_JAUKPO010000001.1"/>
</dbReference>
<feature type="transmembrane region" description="Helical" evidence="12">
    <location>
        <begin position="6"/>
        <end position="22"/>
    </location>
</feature>
<evidence type="ECO:0000313" key="13">
    <source>
        <dbReference type="EMBL" id="MDO1445422.1"/>
    </source>
</evidence>
<organism evidence="13 14">
    <name type="scientific">Rhodocytophaga aerolata</name>
    <dbReference type="NCBI Taxonomy" id="455078"/>
    <lineage>
        <taxon>Bacteria</taxon>
        <taxon>Pseudomonadati</taxon>
        <taxon>Bacteroidota</taxon>
        <taxon>Cytophagia</taxon>
        <taxon>Cytophagales</taxon>
        <taxon>Rhodocytophagaceae</taxon>
        <taxon>Rhodocytophaga</taxon>
    </lineage>
</organism>
<evidence type="ECO:0000256" key="7">
    <source>
        <dbReference type="ARBA" id="ARBA00023053"/>
    </source>
</evidence>
<comment type="caution">
    <text evidence="13">The sequence shown here is derived from an EMBL/GenBank/DDBJ whole genome shotgun (WGS) entry which is preliminary data.</text>
</comment>
<dbReference type="PANTHER" id="PTHR42985:SF47">
    <property type="entry name" value="INTEGRAL MEMBRANE TRANSPORT PROTEIN"/>
    <property type="match status" value="1"/>
</dbReference>
<keyword evidence="14" id="KW-1185">Reference proteome</keyword>
<feature type="transmembrane region" description="Helical" evidence="12">
    <location>
        <begin position="488"/>
        <end position="506"/>
    </location>
</feature>
<dbReference type="Proteomes" id="UP001168528">
    <property type="component" value="Unassembled WGS sequence"/>
</dbReference>
<evidence type="ECO:0000256" key="1">
    <source>
        <dbReference type="ARBA" id="ARBA00004651"/>
    </source>
</evidence>
<dbReference type="EMBL" id="JAUKPO010000001">
    <property type="protein sequence ID" value="MDO1445422.1"/>
    <property type="molecule type" value="Genomic_DNA"/>
</dbReference>
<name>A0ABT8R3U5_9BACT</name>
<sequence>MLVLDWIVLVATLVFIVIYGIWKGRGNKDMKGYLLANKTMPWYAVGLSIIATQASAITFLSAPGQAFSDGMRFVQFYFGLPLAMVVLSVTAVPIYHKLNVYTAYEYLENRFDLKTRALAAFLFLIQRGVSTGLTIYAPAIILSSLLGWNTNLTSVIIGVLVLLYTVFGGTKAVSYTQLGQVTIILCGMLTAFFMIVYLLPKDISFLEAVKVAGKTGKMNVIDLKFNPNSQYNIWSGLIGGFFLQMSYFGTDQSQVGRYLAGSSIGQSRLGLLFNGIIKVPMQFCILFIGIVLFVFYQFVMPPIIFNRVETNKILSSPYAGEYKALEERQKAVFDQKQLHVRQLVDAMRQEDEGQISVAQQQLQQSLAQDTAIRSAAIRIMKQNDEKAEVNDTNYVFLNFVTTYLPAGVVGLLIAVVFSASMASSASAFNSLTSTTIVDVYKRLFRSKENEAHYLLMSKLITIGWGIFCIVVALYAGKMGNLLEAVNRLGSLFYGAILGIFVCAFYFKNIKGAATFYAALLTEAIIFALFYFTEIAFLWYNVIGCLLVIVLGLFFTMVLPRQTPAQAIAGSKK</sequence>
<dbReference type="PROSITE" id="PS50283">
    <property type="entry name" value="NA_SOLUT_SYMP_3"/>
    <property type="match status" value="1"/>
</dbReference>
<keyword evidence="10" id="KW-0739">Sodium transport</keyword>
<keyword evidence="3" id="KW-0813">Transport</keyword>
<dbReference type="Gene3D" id="1.20.1730.10">
    <property type="entry name" value="Sodium/glucose cotransporter"/>
    <property type="match status" value="1"/>
</dbReference>
<comment type="similarity">
    <text evidence="2 11">Belongs to the sodium:solute symporter (SSF) (TC 2.A.21) family.</text>
</comment>
<evidence type="ECO:0000256" key="5">
    <source>
        <dbReference type="ARBA" id="ARBA00022692"/>
    </source>
</evidence>
<keyword evidence="5 12" id="KW-0812">Transmembrane</keyword>
<comment type="subcellular location">
    <subcellularLocation>
        <location evidence="1">Cell membrane</location>
        <topology evidence="1">Multi-pass membrane protein</topology>
    </subcellularLocation>
</comment>
<keyword evidence="9 12" id="KW-0472">Membrane</keyword>
<feature type="transmembrane region" description="Helical" evidence="12">
    <location>
        <begin position="42"/>
        <end position="62"/>
    </location>
</feature>
<evidence type="ECO:0000256" key="2">
    <source>
        <dbReference type="ARBA" id="ARBA00006434"/>
    </source>
</evidence>
<proteinExistence type="inferred from homology"/>
<evidence type="ECO:0000256" key="11">
    <source>
        <dbReference type="RuleBase" id="RU362091"/>
    </source>
</evidence>
<dbReference type="InterPro" id="IPR038377">
    <property type="entry name" value="Na/Glc_symporter_sf"/>
</dbReference>
<evidence type="ECO:0000256" key="8">
    <source>
        <dbReference type="ARBA" id="ARBA00023065"/>
    </source>
</evidence>
<evidence type="ECO:0000256" key="6">
    <source>
        <dbReference type="ARBA" id="ARBA00022989"/>
    </source>
</evidence>
<feature type="transmembrane region" description="Helical" evidence="12">
    <location>
        <begin position="403"/>
        <end position="432"/>
    </location>
</feature>
<dbReference type="Pfam" id="PF00474">
    <property type="entry name" value="SSF"/>
    <property type="match status" value="2"/>
</dbReference>
<feature type="transmembrane region" description="Helical" evidence="12">
    <location>
        <begin position="148"/>
        <end position="166"/>
    </location>
</feature>
<dbReference type="InterPro" id="IPR001734">
    <property type="entry name" value="Na/solute_symporter"/>
</dbReference>
<evidence type="ECO:0000313" key="14">
    <source>
        <dbReference type="Proteomes" id="UP001168528"/>
    </source>
</evidence>
<keyword evidence="7" id="KW-0915">Sodium</keyword>
<feature type="transmembrane region" description="Helical" evidence="12">
    <location>
        <begin position="453"/>
        <end position="476"/>
    </location>
</feature>
<gene>
    <name evidence="13" type="ORF">Q0590_04125</name>
</gene>
<feature type="transmembrane region" description="Helical" evidence="12">
    <location>
        <begin position="537"/>
        <end position="558"/>
    </location>
</feature>
<evidence type="ECO:0000256" key="3">
    <source>
        <dbReference type="ARBA" id="ARBA00022448"/>
    </source>
</evidence>
<reference evidence="13" key="1">
    <citation type="submission" date="2023-07" db="EMBL/GenBank/DDBJ databases">
        <title>The genome sequence of Rhodocytophaga aerolata KACC 12507.</title>
        <authorList>
            <person name="Zhang X."/>
        </authorList>
    </citation>
    <scope>NUCLEOTIDE SEQUENCE</scope>
    <source>
        <strain evidence="13">KACC 12507</strain>
    </source>
</reference>
<feature type="transmembrane region" description="Helical" evidence="12">
    <location>
        <begin position="74"/>
        <end position="96"/>
    </location>
</feature>
<evidence type="ECO:0000256" key="9">
    <source>
        <dbReference type="ARBA" id="ARBA00023136"/>
    </source>
</evidence>
<evidence type="ECO:0000256" key="4">
    <source>
        <dbReference type="ARBA" id="ARBA00022475"/>
    </source>
</evidence>
<dbReference type="PANTHER" id="PTHR42985">
    <property type="entry name" value="SODIUM-COUPLED MONOCARBOXYLATE TRANSPORTER"/>
    <property type="match status" value="1"/>
</dbReference>
<evidence type="ECO:0000256" key="12">
    <source>
        <dbReference type="SAM" id="Phobius"/>
    </source>
</evidence>
<dbReference type="CDD" id="cd11494">
    <property type="entry name" value="SLC5sbd_NIS-like_u2"/>
    <property type="match status" value="1"/>
</dbReference>
<dbReference type="InterPro" id="IPR051163">
    <property type="entry name" value="Sodium:Solute_Symporter_SSF"/>
</dbReference>
<accession>A0ABT8R3U5</accession>
<feature type="transmembrane region" description="Helical" evidence="12">
    <location>
        <begin position="178"/>
        <end position="199"/>
    </location>
</feature>
<keyword evidence="8" id="KW-0406">Ion transport</keyword>
<protein>
    <submittedName>
        <fullName evidence="13">Sodium:solute symporter</fullName>
    </submittedName>
</protein>
<feature type="transmembrane region" description="Helical" evidence="12">
    <location>
        <begin position="231"/>
        <end position="250"/>
    </location>
</feature>
<feature type="transmembrane region" description="Helical" evidence="12">
    <location>
        <begin position="513"/>
        <end position="531"/>
    </location>
</feature>